<gene>
    <name evidence="1" type="ORF">LCGC14_0980110</name>
</gene>
<reference evidence="1" key="1">
    <citation type="journal article" date="2015" name="Nature">
        <title>Complex archaea that bridge the gap between prokaryotes and eukaryotes.</title>
        <authorList>
            <person name="Spang A."/>
            <person name="Saw J.H."/>
            <person name="Jorgensen S.L."/>
            <person name="Zaremba-Niedzwiedzka K."/>
            <person name="Martijn J."/>
            <person name="Lind A.E."/>
            <person name="van Eijk R."/>
            <person name="Schleper C."/>
            <person name="Guy L."/>
            <person name="Ettema T.J."/>
        </authorList>
    </citation>
    <scope>NUCLEOTIDE SEQUENCE</scope>
</reference>
<name>A0A0F9QSB7_9ZZZZ</name>
<protein>
    <submittedName>
        <fullName evidence="1">Uncharacterized protein</fullName>
    </submittedName>
</protein>
<accession>A0A0F9QSB7</accession>
<proteinExistence type="predicted"/>
<comment type="caution">
    <text evidence="1">The sequence shown here is derived from an EMBL/GenBank/DDBJ whole genome shotgun (WGS) entry which is preliminary data.</text>
</comment>
<dbReference type="AlphaFoldDB" id="A0A0F9QSB7"/>
<organism evidence="1">
    <name type="scientific">marine sediment metagenome</name>
    <dbReference type="NCBI Taxonomy" id="412755"/>
    <lineage>
        <taxon>unclassified sequences</taxon>
        <taxon>metagenomes</taxon>
        <taxon>ecological metagenomes</taxon>
    </lineage>
</organism>
<dbReference type="EMBL" id="LAZR01003654">
    <property type="protein sequence ID" value="KKN16021.1"/>
    <property type="molecule type" value="Genomic_DNA"/>
</dbReference>
<sequence>MGQLIAPVIGGAAGASGPIAGAVAGSRVASAAAFGKIFEALGGVFEVFGSLRKATGAQEVGFAQAQAAGYWAAVARNNRIIAERAAEDVLAKGRADVARRARATRLLVGRQRTALAGAGQLVDVGSALELTAEAQVTGKLDELTIRNIAERQALGFRTQGTNFEAEAVLADMRRREALRQGASTRRTFLFEAGTSLLSTASKTAARFFFRR</sequence>
<evidence type="ECO:0000313" key="1">
    <source>
        <dbReference type="EMBL" id="KKN16021.1"/>
    </source>
</evidence>